<dbReference type="InterPro" id="IPR006118">
    <property type="entry name" value="Recombinase_CS"/>
</dbReference>
<keyword evidence="4" id="KW-0233">DNA recombination</keyword>
<evidence type="ECO:0000259" key="6">
    <source>
        <dbReference type="PROSITE" id="PS51736"/>
    </source>
</evidence>
<gene>
    <name evidence="7" type="ORF">ACFPU1_04155</name>
</gene>
<dbReference type="InterPro" id="IPR036162">
    <property type="entry name" value="Resolvase-like_N_sf"/>
</dbReference>
<comment type="caution">
    <text evidence="7">The sequence shown here is derived from an EMBL/GenBank/DDBJ whole genome shotgun (WGS) entry which is preliminary data.</text>
</comment>
<comment type="similarity">
    <text evidence="1">Belongs to the site-specific recombinase resolvase family.</text>
</comment>
<dbReference type="Gene3D" id="3.40.50.1390">
    <property type="entry name" value="Resolvase, N-terminal catalytic domain"/>
    <property type="match status" value="1"/>
</dbReference>
<dbReference type="RefSeq" id="WP_385938940.1">
    <property type="nucleotide sequence ID" value="NZ_JBHSOZ010000003.1"/>
</dbReference>
<dbReference type="Proteomes" id="UP001596142">
    <property type="component" value="Unassembled WGS sequence"/>
</dbReference>
<sequence length="187" mass="21595">MLFGYARVSTKDQNLHMQFDVLKKYGVEEKNIYSEKVTGTKKDRPAFNEMLKYLREGDTVVVYKLDRIGRSTKHLVDLINDFQEKGINFVSINENIDTTTAMGKLVFTIFSGLAQFERDIISERTKSGLDAARARGRKGGRPKKDQSKLELAFRMYDSEEYSIQEILEATEMSRATFYRYLSKRNGS</sequence>
<dbReference type="Pfam" id="PF00239">
    <property type="entry name" value="Resolvase"/>
    <property type="match status" value="1"/>
</dbReference>
<dbReference type="PROSITE" id="PS00398">
    <property type="entry name" value="RECOMBINASES_2"/>
    <property type="match status" value="1"/>
</dbReference>
<dbReference type="InterPro" id="IPR050639">
    <property type="entry name" value="SSR_resolvase"/>
</dbReference>
<dbReference type="SUPFAM" id="SSF53041">
    <property type="entry name" value="Resolvase-like"/>
    <property type="match status" value="1"/>
</dbReference>
<evidence type="ECO:0000256" key="2">
    <source>
        <dbReference type="ARBA" id="ARBA00022908"/>
    </source>
</evidence>
<dbReference type="InterPro" id="IPR006119">
    <property type="entry name" value="Resolv_N"/>
</dbReference>
<dbReference type="PROSITE" id="PS51736">
    <property type="entry name" value="RECOMBINASES_3"/>
    <property type="match status" value="1"/>
</dbReference>
<evidence type="ECO:0000256" key="4">
    <source>
        <dbReference type="ARBA" id="ARBA00023172"/>
    </source>
</evidence>
<evidence type="ECO:0000313" key="8">
    <source>
        <dbReference type="Proteomes" id="UP001596142"/>
    </source>
</evidence>
<dbReference type="SMART" id="SM00857">
    <property type="entry name" value="Resolvase"/>
    <property type="match status" value="1"/>
</dbReference>
<dbReference type="PROSITE" id="PS00397">
    <property type="entry name" value="RECOMBINASES_1"/>
    <property type="match status" value="1"/>
</dbReference>
<dbReference type="Pfam" id="PF02796">
    <property type="entry name" value="HTH_7"/>
    <property type="match status" value="1"/>
</dbReference>
<dbReference type="InterPro" id="IPR006120">
    <property type="entry name" value="Resolvase_HTH_dom"/>
</dbReference>
<evidence type="ECO:0000313" key="7">
    <source>
        <dbReference type="EMBL" id="MFC5711960.1"/>
    </source>
</evidence>
<keyword evidence="8" id="KW-1185">Reference proteome</keyword>
<proteinExistence type="inferred from homology"/>
<name>A0ABW0YHT2_9BACI</name>
<dbReference type="PANTHER" id="PTHR30461:SF2">
    <property type="entry name" value="SERINE RECOMBINASE PINE-RELATED"/>
    <property type="match status" value="1"/>
</dbReference>
<accession>A0ABW0YHT2</accession>
<dbReference type="CDD" id="cd03768">
    <property type="entry name" value="SR_ResInv"/>
    <property type="match status" value="1"/>
</dbReference>
<evidence type="ECO:0000256" key="5">
    <source>
        <dbReference type="PROSITE-ProRule" id="PRU10137"/>
    </source>
</evidence>
<keyword evidence="3" id="KW-0238">DNA-binding</keyword>
<evidence type="ECO:0000256" key="1">
    <source>
        <dbReference type="ARBA" id="ARBA00009913"/>
    </source>
</evidence>
<protein>
    <submittedName>
        <fullName evidence="7">Recombinase family protein</fullName>
    </submittedName>
</protein>
<dbReference type="EMBL" id="JBHSOZ010000003">
    <property type="protein sequence ID" value="MFC5711960.1"/>
    <property type="molecule type" value="Genomic_DNA"/>
</dbReference>
<evidence type="ECO:0000256" key="3">
    <source>
        <dbReference type="ARBA" id="ARBA00023125"/>
    </source>
</evidence>
<keyword evidence="2" id="KW-0229">DNA integration</keyword>
<feature type="domain" description="Resolvase/invertase-type recombinase catalytic" evidence="6">
    <location>
        <begin position="1"/>
        <end position="136"/>
    </location>
</feature>
<dbReference type="PANTHER" id="PTHR30461">
    <property type="entry name" value="DNA-INVERTASE FROM LAMBDOID PROPHAGE"/>
    <property type="match status" value="1"/>
</dbReference>
<reference evidence="8" key="1">
    <citation type="journal article" date="2019" name="Int. J. Syst. Evol. Microbiol.">
        <title>The Global Catalogue of Microorganisms (GCM) 10K type strain sequencing project: providing services to taxonomists for standard genome sequencing and annotation.</title>
        <authorList>
            <consortium name="The Broad Institute Genomics Platform"/>
            <consortium name="The Broad Institute Genome Sequencing Center for Infectious Disease"/>
            <person name="Wu L."/>
            <person name="Ma J."/>
        </authorList>
    </citation>
    <scope>NUCLEOTIDE SEQUENCE [LARGE SCALE GENOMIC DNA]</scope>
    <source>
        <strain evidence="8">CECT 7184</strain>
    </source>
</reference>
<feature type="active site" description="O-(5'-phospho-DNA)-serine intermediate" evidence="5">
    <location>
        <position position="9"/>
    </location>
</feature>
<organism evidence="7 8">
    <name type="scientific">Thalassorhabdus alkalitolerans</name>
    <dbReference type="NCBI Taxonomy" id="2282697"/>
    <lineage>
        <taxon>Bacteria</taxon>
        <taxon>Bacillati</taxon>
        <taxon>Bacillota</taxon>
        <taxon>Bacilli</taxon>
        <taxon>Bacillales</taxon>
        <taxon>Bacillaceae</taxon>
        <taxon>Thalassorhabdus</taxon>
    </lineage>
</organism>